<evidence type="ECO:0000256" key="9">
    <source>
        <dbReference type="PIRSR" id="PIRSR006431-1"/>
    </source>
</evidence>
<feature type="active site" evidence="9">
    <location>
        <position position="264"/>
    </location>
</feature>
<evidence type="ECO:0000256" key="5">
    <source>
        <dbReference type="ARBA" id="ARBA00022490"/>
    </source>
</evidence>
<evidence type="ECO:0000256" key="6">
    <source>
        <dbReference type="ARBA" id="ARBA00022670"/>
    </source>
</evidence>
<feature type="active site" description="Proton donor" evidence="9">
    <location>
        <position position="303"/>
    </location>
</feature>
<gene>
    <name evidence="12" type="ORF">A2942_04640</name>
</gene>
<comment type="catalytic activity">
    <reaction evidence="1 8 10">
        <text>Release of N-terminal proline from a peptide.</text>
        <dbReference type="EC" id="3.4.11.5"/>
    </reaction>
</comment>
<organism evidence="12 13">
    <name type="scientific">Candidatus Lloydbacteria bacterium RIFCSPLOWO2_01_FULL_50_20</name>
    <dbReference type="NCBI Taxonomy" id="1798665"/>
    <lineage>
        <taxon>Bacteria</taxon>
        <taxon>Candidatus Lloydiibacteriota</taxon>
    </lineage>
</organism>
<dbReference type="InterPro" id="IPR005944">
    <property type="entry name" value="Pro_iminopeptidase"/>
</dbReference>
<dbReference type="Proteomes" id="UP000178534">
    <property type="component" value="Unassembled WGS sequence"/>
</dbReference>
<keyword evidence="7 8" id="KW-0378">Hydrolase</keyword>
<proteinExistence type="inferred from homology"/>
<accession>A0A1G2DJ42</accession>
<dbReference type="NCBIfam" id="TIGR01249">
    <property type="entry name" value="pro_imino_pep_1"/>
    <property type="match status" value="1"/>
</dbReference>
<dbReference type="Gene3D" id="3.40.50.1820">
    <property type="entry name" value="alpha/beta hydrolase"/>
    <property type="match status" value="1"/>
</dbReference>
<feature type="domain" description="AB hydrolase-1" evidence="11">
    <location>
        <begin position="36"/>
        <end position="283"/>
    </location>
</feature>
<dbReference type="PRINTS" id="PR00111">
    <property type="entry name" value="ABHYDROLASE"/>
</dbReference>
<evidence type="ECO:0000313" key="13">
    <source>
        <dbReference type="Proteomes" id="UP000178534"/>
    </source>
</evidence>
<keyword evidence="4 8" id="KW-0031">Aminopeptidase</keyword>
<dbReference type="PIRSF" id="PIRSF006431">
    <property type="entry name" value="Pept_S33"/>
    <property type="match status" value="1"/>
</dbReference>
<dbReference type="InterPro" id="IPR002410">
    <property type="entry name" value="Peptidase_S33"/>
</dbReference>
<dbReference type="Pfam" id="PF00561">
    <property type="entry name" value="Abhydrolase_1"/>
    <property type="match status" value="1"/>
</dbReference>
<protein>
    <recommendedName>
        <fullName evidence="8 10">Proline iminopeptidase</fullName>
        <shortName evidence="8">PIP</shortName>
        <ecNumber evidence="8 10">3.4.11.5</ecNumber>
    </recommendedName>
    <alternativeName>
        <fullName evidence="8">Prolyl aminopeptidase</fullName>
    </alternativeName>
</protein>
<keyword evidence="5 8" id="KW-0963">Cytoplasm</keyword>
<evidence type="ECO:0000313" key="12">
    <source>
        <dbReference type="EMBL" id="OGZ13629.1"/>
    </source>
</evidence>
<evidence type="ECO:0000256" key="4">
    <source>
        <dbReference type="ARBA" id="ARBA00022438"/>
    </source>
</evidence>
<dbReference type="InterPro" id="IPR000073">
    <property type="entry name" value="AB_hydrolase_1"/>
</dbReference>
<evidence type="ECO:0000256" key="10">
    <source>
        <dbReference type="RuleBase" id="RU003421"/>
    </source>
</evidence>
<dbReference type="GO" id="GO:0004177">
    <property type="term" value="F:aminopeptidase activity"/>
    <property type="evidence" value="ECO:0007669"/>
    <property type="project" value="UniProtKB-UniRule"/>
</dbReference>
<evidence type="ECO:0000256" key="3">
    <source>
        <dbReference type="ARBA" id="ARBA00010088"/>
    </source>
</evidence>
<evidence type="ECO:0000256" key="2">
    <source>
        <dbReference type="ARBA" id="ARBA00004496"/>
    </source>
</evidence>
<evidence type="ECO:0000259" key="11">
    <source>
        <dbReference type="Pfam" id="PF00561"/>
    </source>
</evidence>
<dbReference type="GO" id="GO:0005737">
    <property type="term" value="C:cytoplasm"/>
    <property type="evidence" value="ECO:0007669"/>
    <property type="project" value="UniProtKB-SubCell"/>
</dbReference>
<evidence type="ECO:0000256" key="8">
    <source>
        <dbReference type="PIRNR" id="PIRNR006431"/>
    </source>
</evidence>
<dbReference type="PANTHER" id="PTHR43722">
    <property type="entry name" value="PROLINE IMINOPEPTIDASE"/>
    <property type="match status" value="1"/>
</dbReference>
<reference evidence="12 13" key="1">
    <citation type="journal article" date="2016" name="Nat. Commun.">
        <title>Thousands of microbial genomes shed light on interconnected biogeochemical processes in an aquifer system.</title>
        <authorList>
            <person name="Anantharaman K."/>
            <person name="Brown C.T."/>
            <person name="Hug L.A."/>
            <person name="Sharon I."/>
            <person name="Castelle C.J."/>
            <person name="Probst A.J."/>
            <person name="Thomas B.C."/>
            <person name="Singh A."/>
            <person name="Wilkins M.J."/>
            <person name="Karaoz U."/>
            <person name="Brodie E.L."/>
            <person name="Williams K.H."/>
            <person name="Hubbard S.S."/>
            <person name="Banfield J.F."/>
        </authorList>
    </citation>
    <scope>NUCLEOTIDE SEQUENCE [LARGE SCALE GENOMIC DNA]</scope>
</reference>
<comment type="subcellular location">
    <subcellularLocation>
        <location evidence="2 8">Cytoplasm</location>
    </subcellularLocation>
</comment>
<dbReference type="EC" id="3.4.11.5" evidence="8 10"/>
<dbReference type="SUPFAM" id="SSF53474">
    <property type="entry name" value="alpha/beta-Hydrolases"/>
    <property type="match status" value="1"/>
</dbReference>
<keyword evidence="6 8" id="KW-0645">Protease</keyword>
<dbReference type="EMBL" id="MHLP01000006">
    <property type="protein sequence ID" value="OGZ13629.1"/>
    <property type="molecule type" value="Genomic_DNA"/>
</dbReference>
<dbReference type="PANTHER" id="PTHR43722:SF1">
    <property type="entry name" value="PROLINE IMINOPEPTIDASE"/>
    <property type="match status" value="1"/>
</dbReference>
<evidence type="ECO:0000256" key="7">
    <source>
        <dbReference type="ARBA" id="ARBA00022801"/>
    </source>
</evidence>
<dbReference type="InterPro" id="IPR029058">
    <property type="entry name" value="AB_hydrolase_fold"/>
</dbReference>
<evidence type="ECO:0000256" key="1">
    <source>
        <dbReference type="ARBA" id="ARBA00001585"/>
    </source>
</evidence>
<dbReference type="AlphaFoldDB" id="A0A1G2DJ42"/>
<dbReference type="PRINTS" id="PR00793">
    <property type="entry name" value="PROAMNOPTASE"/>
</dbReference>
<name>A0A1G2DJ42_9BACT</name>
<dbReference type="GO" id="GO:0006508">
    <property type="term" value="P:proteolysis"/>
    <property type="evidence" value="ECO:0007669"/>
    <property type="project" value="UniProtKB-KW"/>
</dbReference>
<dbReference type="STRING" id="1798665.A2942_04640"/>
<comment type="similarity">
    <text evidence="3 8 10">Belongs to the peptidase S33 family.</text>
</comment>
<feature type="active site" description="Nucleophile" evidence="9">
    <location>
        <position position="108"/>
    </location>
</feature>
<comment type="caution">
    <text evidence="12">The sequence shown here is derived from an EMBL/GenBank/DDBJ whole genome shotgun (WGS) entry which is preliminary data.</text>
</comment>
<sequence length="327" mass="37058">MLYPEIEPYMTGMIRVSPLHQIYVEQCGNPDGIPAVFLHGGPGYRCTPNNRRFFDPKAYRIILIDQRGCGQSVPYASTEENTTGHLVSDVEYVRKIFGVTRWLVFGGSWGSTLALAYAEAYPECVSALVLRGIYLAEKEEIEWFYQTGVPQRFFPEEWQSYCAVIPEEERGDMVEAYWKRLSDADPEVRSKAAIAWSAWEDVTSQLIPDEAPLAGLADPEVAIALARIECHYFRNDAFLKKGQLLRNAWKLTEIPAAIVQGRYDMVCPYHAAWRLRSKWEFERNHAGISSVPFTFHTVEGAGHASSEPGITHRLIEATDAFRDLLSK</sequence>